<gene>
    <name evidence="13" type="primary">murA</name>
    <name evidence="15" type="ORF">SAMN05428963_105296</name>
</gene>
<accession>A0A1T4QW03</accession>
<evidence type="ECO:0000256" key="2">
    <source>
        <dbReference type="ARBA" id="ARBA00004752"/>
    </source>
</evidence>
<dbReference type="PANTHER" id="PTHR43783">
    <property type="entry name" value="UDP-N-ACETYLGLUCOSAMINE 1-CARBOXYVINYLTRANSFERASE"/>
    <property type="match status" value="1"/>
</dbReference>
<protein>
    <recommendedName>
        <fullName evidence="13">UDP-N-acetylglucosamine 1-carboxyvinyltransferase</fullName>
        <ecNumber evidence="13">2.5.1.7</ecNumber>
    </recommendedName>
    <alternativeName>
        <fullName evidence="13">Enoylpyruvate transferase</fullName>
    </alternativeName>
    <alternativeName>
        <fullName evidence="13">UDP-N-acetylglucosamine enolpyruvyl transferase</fullName>
        <shortName evidence="13">EPT</shortName>
    </alternativeName>
</protein>
<evidence type="ECO:0000313" key="15">
    <source>
        <dbReference type="EMBL" id="SKA07865.1"/>
    </source>
</evidence>
<dbReference type="GO" id="GO:0008360">
    <property type="term" value="P:regulation of cell shape"/>
    <property type="evidence" value="ECO:0007669"/>
    <property type="project" value="UniProtKB-KW"/>
</dbReference>
<dbReference type="SUPFAM" id="SSF55205">
    <property type="entry name" value="EPT/RTPC-like"/>
    <property type="match status" value="1"/>
</dbReference>
<comment type="subcellular location">
    <subcellularLocation>
        <location evidence="1 13">Cytoplasm</location>
    </subcellularLocation>
</comment>
<dbReference type="HAMAP" id="MF_00111">
    <property type="entry name" value="MurA"/>
    <property type="match status" value="1"/>
</dbReference>
<reference evidence="16" key="1">
    <citation type="submission" date="2017-02" db="EMBL/GenBank/DDBJ databases">
        <authorList>
            <person name="Varghese N."/>
            <person name="Submissions S."/>
        </authorList>
    </citation>
    <scope>NUCLEOTIDE SEQUENCE [LARGE SCALE GENOMIC DNA]</scope>
    <source>
        <strain evidence="16">USBA 369</strain>
    </source>
</reference>
<keyword evidence="16" id="KW-1185">Reference proteome</keyword>
<keyword evidence="8 13" id="KW-0131">Cell cycle</keyword>
<evidence type="ECO:0000256" key="3">
    <source>
        <dbReference type="ARBA" id="ARBA00022490"/>
    </source>
</evidence>
<dbReference type="GO" id="GO:0005737">
    <property type="term" value="C:cytoplasm"/>
    <property type="evidence" value="ECO:0007669"/>
    <property type="project" value="UniProtKB-SubCell"/>
</dbReference>
<evidence type="ECO:0000256" key="7">
    <source>
        <dbReference type="ARBA" id="ARBA00022984"/>
    </source>
</evidence>
<feature type="binding site" evidence="13">
    <location>
        <position position="102"/>
    </location>
    <ligand>
        <name>UDP-N-acetyl-alpha-D-glucosamine</name>
        <dbReference type="ChEBI" id="CHEBI:57705"/>
    </ligand>
</feature>
<comment type="pathway">
    <text evidence="2 13">Cell wall biogenesis; peptidoglycan biosynthesis.</text>
</comment>
<dbReference type="GO" id="GO:0071555">
    <property type="term" value="P:cell wall organization"/>
    <property type="evidence" value="ECO:0007669"/>
    <property type="project" value="UniProtKB-KW"/>
</dbReference>
<evidence type="ECO:0000256" key="11">
    <source>
        <dbReference type="ARBA" id="ARBA00038367"/>
    </source>
</evidence>
<comment type="similarity">
    <text evidence="11 13">Belongs to the EPSP synthase family. MurA subfamily.</text>
</comment>
<evidence type="ECO:0000256" key="8">
    <source>
        <dbReference type="ARBA" id="ARBA00023306"/>
    </source>
</evidence>
<dbReference type="FunFam" id="3.65.10.10:FF:000001">
    <property type="entry name" value="UDP-N-acetylglucosamine 1-carboxyvinyltransferase"/>
    <property type="match status" value="1"/>
</dbReference>
<dbReference type="UniPathway" id="UPA00219"/>
<dbReference type="GO" id="GO:0008760">
    <property type="term" value="F:UDP-N-acetylglucosamine 1-carboxyvinyltransferase activity"/>
    <property type="evidence" value="ECO:0007669"/>
    <property type="project" value="UniProtKB-UniRule"/>
</dbReference>
<comment type="catalytic activity">
    <reaction evidence="12 13">
        <text>phosphoenolpyruvate + UDP-N-acetyl-alpha-D-glucosamine = UDP-N-acetyl-3-O-(1-carboxyvinyl)-alpha-D-glucosamine + phosphate</text>
        <dbReference type="Rhea" id="RHEA:18681"/>
        <dbReference type="ChEBI" id="CHEBI:43474"/>
        <dbReference type="ChEBI" id="CHEBI:57705"/>
        <dbReference type="ChEBI" id="CHEBI:58702"/>
        <dbReference type="ChEBI" id="CHEBI:68483"/>
        <dbReference type="EC" id="2.5.1.7"/>
    </reaction>
</comment>
<dbReference type="EMBL" id="FUXL01000005">
    <property type="protein sequence ID" value="SKA07865.1"/>
    <property type="molecule type" value="Genomic_DNA"/>
</dbReference>
<dbReference type="InterPro" id="IPR050068">
    <property type="entry name" value="MurA_subfamily"/>
</dbReference>
<dbReference type="GO" id="GO:0051301">
    <property type="term" value="P:cell division"/>
    <property type="evidence" value="ECO:0007669"/>
    <property type="project" value="UniProtKB-KW"/>
</dbReference>
<feature type="binding site" evidence="13">
    <location>
        <begin position="131"/>
        <end position="135"/>
    </location>
    <ligand>
        <name>UDP-N-acetyl-alpha-D-glucosamine</name>
        <dbReference type="ChEBI" id="CHEBI:57705"/>
    </ligand>
</feature>
<evidence type="ECO:0000313" key="16">
    <source>
        <dbReference type="Proteomes" id="UP000190135"/>
    </source>
</evidence>
<keyword evidence="10 13" id="KW-0670">Pyruvate</keyword>
<feature type="binding site" evidence="13">
    <location>
        <position position="338"/>
    </location>
    <ligand>
        <name>UDP-N-acetyl-alpha-D-glucosamine</name>
        <dbReference type="ChEBI" id="CHEBI:57705"/>
    </ligand>
</feature>
<dbReference type="InterPro" id="IPR001986">
    <property type="entry name" value="Enolpyruvate_Tfrase_dom"/>
</dbReference>
<feature type="modified residue" description="2-(S-cysteinyl)pyruvic acid O-phosphothioketal" evidence="13">
    <location>
        <position position="126"/>
    </location>
</feature>
<evidence type="ECO:0000256" key="12">
    <source>
        <dbReference type="ARBA" id="ARBA00047527"/>
    </source>
</evidence>
<dbReference type="Proteomes" id="UP000190135">
    <property type="component" value="Unassembled WGS sequence"/>
</dbReference>
<evidence type="ECO:0000256" key="1">
    <source>
        <dbReference type="ARBA" id="ARBA00004496"/>
    </source>
</evidence>
<dbReference type="RefSeq" id="WP_078708173.1">
    <property type="nucleotide sequence ID" value="NZ_FUXL01000005.1"/>
</dbReference>
<dbReference type="STRING" id="1365950.SAMN05428963_105296"/>
<dbReference type="GO" id="GO:0009252">
    <property type="term" value="P:peptidoglycan biosynthetic process"/>
    <property type="evidence" value="ECO:0007669"/>
    <property type="project" value="UniProtKB-UniRule"/>
</dbReference>
<keyword evidence="6 13" id="KW-0133">Cell shape</keyword>
<keyword evidence="5 13" id="KW-0808">Transferase</keyword>
<evidence type="ECO:0000256" key="13">
    <source>
        <dbReference type="HAMAP-Rule" id="MF_00111"/>
    </source>
</evidence>
<dbReference type="AlphaFoldDB" id="A0A1T4QW03"/>
<dbReference type="PANTHER" id="PTHR43783:SF1">
    <property type="entry name" value="UDP-N-ACETYLGLUCOSAMINE 1-CARBOXYVINYLTRANSFERASE"/>
    <property type="match status" value="1"/>
</dbReference>
<keyword evidence="9 13" id="KW-0961">Cell wall biogenesis/degradation</keyword>
<feature type="binding site" evidence="13">
    <location>
        <position position="316"/>
    </location>
    <ligand>
        <name>UDP-N-acetyl-alpha-D-glucosamine</name>
        <dbReference type="ChEBI" id="CHEBI:57705"/>
    </ligand>
</feature>
<dbReference type="NCBIfam" id="NF006873">
    <property type="entry name" value="PRK09369.1"/>
    <property type="match status" value="1"/>
</dbReference>
<keyword evidence="3 13" id="KW-0963">Cytoplasm</keyword>
<sequence length="429" mass="45430">MDRIRIRGGSTLNGTIPISGAKNAALPLMIAALLTDDTLTLENVPHLADVEQLIRILGNHGVDYSVDGKRLNQRASGGRTIHFTARAIVDTTAPYDLVSKMRASFWVIGPLLARMGVAKVSLPGGCAIGTRPVDLFIEGLKALGTEIDIENGYIVAKAKDGLIGNRYVFPKVSVGATHVMMMAASLAKGETVLENAAREPEIVDLAACLNAMGARIEGAGSSTVTIQGVPALAGARHRVLPDRIETGTYAMAVAMTGGDVTLQGTDGRLLDTALRALTEAGAEVSEAEGGIRVRRAPGRLNPVNVETQPFPGFPTDLQAQFMALMTRSSGVSQITETIFENRFMHVQELARLGARISLSGQMARVEGVEKLAGADVMATDLRASVSLVIAALAAEGETTVHRVYHLDRGFERLEEKLTACGADVERISG</sequence>
<feature type="binding site" evidence="13">
    <location>
        <begin position="171"/>
        <end position="174"/>
    </location>
    <ligand>
        <name>UDP-N-acetyl-alpha-D-glucosamine</name>
        <dbReference type="ChEBI" id="CHEBI:57705"/>
    </ligand>
</feature>
<evidence type="ECO:0000259" key="14">
    <source>
        <dbReference type="Pfam" id="PF00275"/>
    </source>
</evidence>
<comment type="function">
    <text evidence="13">Cell wall formation. Adds enolpyruvyl to UDP-N-acetylglucosamine.</text>
</comment>
<dbReference type="CDD" id="cd01555">
    <property type="entry name" value="UdpNAET"/>
    <property type="match status" value="1"/>
</dbReference>
<dbReference type="InterPro" id="IPR013792">
    <property type="entry name" value="RNA3'P_cycl/enolpyr_Trfase_a/b"/>
</dbReference>
<organism evidence="15 16">
    <name type="scientific">Consotaella salsifontis</name>
    <dbReference type="NCBI Taxonomy" id="1365950"/>
    <lineage>
        <taxon>Bacteria</taxon>
        <taxon>Pseudomonadati</taxon>
        <taxon>Pseudomonadota</taxon>
        <taxon>Alphaproteobacteria</taxon>
        <taxon>Hyphomicrobiales</taxon>
        <taxon>Aurantimonadaceae</taxon>
        <taxon>Consotaella</taxon>
    </lineage>
</organism>
<feature type="binding site" evidence="13">
    <location>
        <begin position="22"/>
        <end position="23"/>
    </location>
    <ligand>
        <name>phosphoenolpyruvate</name>
        <dbReference type="ChEBI" id="CHEBI:58702"/>
    </ligand>
</feature>
<keyword evidence="7 13" id="KW-0573">Peptidoglycan synthesis</keyword>
<evidence type="ECO:0000256" key="5">
    <source>
        <dbReference type="ARBA" id="ARBA00022679"/>
    </source>
</evidence>
<dbReference type="InterPro" id="IPR036968">
    <property type="entry name" value="Enolpyruvate_Tfrase_sf"/>
</dbReference>
<dbReference type="EC" id="2.5.1.7" evidence="13"/>
<keyword evidence="4 13" id="KW-0132">Cell division</keyword>
<evidence type="ECO:0000256" key="10">
    <source>
        <dbReference type="ARBA" id="ARBA00023317"/>
    </source>
</evidence>
<dbReference type="OrthoDB" id="9803760at2"/>
<name>A0A1T4QW03_9HYPH</name>
<evidence type="ECO:0000256" key="9">
    <source>
        <dbReference type="ARBA" id="ARBA00023316"/>
    </source>
</evidence>
<proteinExistence type="inferred from homology"/>
<feature type="active site" description="Proton donor" evidence="13">
    <location>
        <position position="126"/>
    </location>
</feature>
<dbReference type="Pfam" id="PF00275">
    <property type="entry name" value="EPSP_synthase"/>
    <property type="match status" value="1"/>
</dbReference>
<dbReference type="NCBIfam" id="TIGR01072">
    <property type="entry name" value="murA"/>
    <property type="match status" value="1"/>
</dbReference>
<feature type="domain" description="Enolpyruvate transferase" evidence="14">
    <location>
        <begin position="7"/>
        <end position="417"/>
    </location>
</feature>
<dbReference type="Gene3D" id="3.65.10.10">
    <property type="entry name" value="Enolpyruvate transferase domain"/>
    <property type="match status" value="2"/>
</dbReference>
<evidence type="ECO:0000256" key="6">
    <source>
        <dbReference type="ARBA" id="ARBA00022960"/>
    </source>
</evidence>
<evidence type="ECO:0000256" key="4">
    <source>
        <dbReference type="ARBA" id="ARBA00022618"/>
    </source>
</evidence>
<dbReference type="InterPro" id="IPR005750">
    <property type="entry name" value="UDP_GlcNAc_COvinyl_MurA"/>
</dbReference>
<dbReference type="GO" id="GO:0019277">
    <property type="term" value="P:UDP-N-acetylgalactosamine biosynthetic process"/>
    <property type="evidence" value="ECO:0007669"/>
    <property type="project" value="InterPro"/>
</dbReference>